<dbReference type="GO" id="GO:0005737">
    <property type="term" value="C:cytoplasm"/>
    <property type="evidence" value="ECO:0007669"/>
    <property type="project" value="TreeGrafter"/>
</dbReference>
<evidence type="ECO:0000256" key="3">
    <source>
        <dbReference type="ARBA" id="ARBA00022777"/>
    </source>
</evidence>
<keyword evidence="4 7" id="KW-0067">ATP-binding</keyword>
<evidence type="ECO:0000256" key="1">
    <source>
        <dbReference type="ARBA" id="ARBA00022679"/>
    </source>
</evidence>
<feature type="domain" description="Carbohydrate kinase FGGY C-terminal" evidence="11">
    <location>
        <begin position="322"/>
        <end position="525"/>
    </location>
</feature>
<sequence length="569" mass="61847">MSGSMVKTLITANKSFPVQPEDKPLENRYIMTKYVIGIDYGSDSCRALVVDASNGKELAAAVRNYPRWMEGKYCDPAKNQYRQHPLDYIEVLEASVKEALAKCPAGVAENVVGISFDTTGSTPALTDENGTPLALLPGFEENPNAMFILWKDHTAVKEADEINKLSKEWDIDYVKYEGGIYSSEWVWAKVLHVLREDEAVKAKATSWVEYCDWLPALITGTTGLKDLKRGRCAAGHKAMWDPEWNGLPDEKFLTTLGPELAGLRDNLFDETYTSDAAAGTLSPEWAEKLGLSTDVVVGVSAFDCHMGAVGAEITPNTLVRAIGTSTCDILVAPYEEMENKLIPGICGQVDGSVIPGMVGLEAGQSGFGDIYAWFKNVLSWPLQFLDDEAQRKAIEDKILPALSEEAAKIPVEESTIVATDWLNGRRTPDADQTVTGTIAGLNLGSSAPRIFRALVEATAFGSRAITDRFAEHGIEIKEVVGIGGVAKKSPFVMQTMADVLNMPIKVSVSEQAMALGAAMFAAVAAGVYSSVEEAQSAMGQGFEKTYYPIAENAAQYNEIYKRYIELGKI</sequence>
<evidence type="ECO:0000256" key="5">
    <source>
        <dbReference type="ARBA" id="ARBA00022935"/>
    </source>
</evidence>
<comment type="pathway">
    <text evidence="7 9">Carbohydrate degradation; L-arabinose degradation via L-ribulose; D-xylulose 5-phosphate from L-arabinose (bacterial route): step 2/3.</text>
</comment>
<comment type="catalytic activity">
    <reaction evidence="7 9">
        <text>L-ribulose + ATP = L-ribulose 5-phosphate + ADP + H(+)</text>
        <dbReference type="Rhea" id="RHEA:22072"/>
        <dbReference type="ChEBI" id="CHEBI:15378"/>
        <dbReference type="ChEBI" id="CHEBI:16880"/>
        <dbReference type="ChEBI" id="CHEBI:30616"/>
        <dbReference type="ChEBI" id="CHEBI:58226"/>
        <dbReference type="ChEBI" id="CHEBI:456216"/>
        <dbReference type="EC" id="2.7.1.16"/>
    </reaction>
</comment>
<dbReference type="NCBIfam" id="NF003154">
    <property type="entry name" value="PRK04123.1"/>
    <property type="match status" value="1"/>
</dbReference>
<keyword evidence="5 7" id="KW-0054">Arabinose catabolism</keyword>
<evidence type="ECO:0000256" key="4">
    <source>
        <dbReference type="ARBA" id="ARBA00022840"/>
    </source>
</evidence>
<dbReference type="InterPro" id="IPR018484">
    <property type="entry name" value="FGGY_N"/>
</dbReference>
<dbReference type="Proteomes" id="UP000240621">
    <property type="component" value="Unassembled WGS sequence"/>
</dbReference>
<dbReference type="SUPFAM" id="SSF53067">
    <property type="entry name" value="Actin-like ATPase domain"/>
    <property type="match status" value="2"/>
</dbReference>
<dbReference type="HAMAP" id="MF_00520">
    <property type="entry name" value="Ribulokinase"/>
    <property type="match status" value="1"/>
</dbReference>
<keyword evidence="1 7" id="KW-0808">Transferase</keyword>
<keyword evidence="6 7" id="KW-0119">Carbohydrate metabolism</keyword>
<dbReference type="Gene3D" id="3.30.420.40">
    <property type="match status" value="2"/>
</dbReference>
<dbReference type="EMBL" id="PYGC01000015">
    <property type="protein sequence ID" value="PSK80490.1"/>
    <property type="molecule type" value="Genomic_DNA"/>
</dbReference>
<proteinExistence type="inferred from homology"/>
<dbReference type="EC" id="2.7.1.16" evidence="7 8"/>
<dbReference type="EMBL" id="BLAU01000001">
    <property type="protein sequence ID" value="GET22732.1"/>
    <property type="molecule type" value="Genomic_DNA"/>
</dbReference>
<evidence type="ECO:0000256" key="2">
    <source>
        <dbReference type="ARBA" id="ARBA00022741"/>
    </source>
</evidence>
<comment type="catalytic activity">
    <reaction evidence="7">
        <text>D-ribulose + ATP = D-ribulose 5-phosphate + ADP + H(+)</text>
        <dbReference type="Rhea" id="RHEA:17601"/>
        <dbReference type="ChEBI" id="CHEBI:15378"/>
        <dbReference type="ChEBI" id="CHEBI:17173"/>
        <dbReference type="ChEBI" id="CHEBI:30616"/>
        <dbReference type="ChEBI" id="CHEBI:58121"/>
        <dbReference type="ChEBI" id="CHEBI:456216"/>
        <dbReference type="EC" id="2.7.1.16"/>
    </reaction>
</comment>
<dbReference type="NCBIfam" id="TIGR01234">
    <property type="entry name" value="L-ribulokinase"/>
    <property type="match status" value="1"/>
</dbReference>
<dbReference type="GO" id="GO:0019569">
    <property type="term" value="P:L-arabinose catabolic process to D-xylulose 5-phosphate"/>
    <property type="evidence" value="ECO:0007669"/>
    <property type="project" value="UniProtKB-UniRule"/>
</dbReference>
<gene>
    <name evidence="7 12" type="primary">araB</name>
    <name evidence="13" type="ORF">CLV93_11520</name>
    <name evidence="12" type="ORF">JCM18694_29780</name>
</gene>
<accession>A0A2P8C699</accession>
<protein>
    <recommendedName>
        <fullName evidence="7 8">Ribulokinase</fullName>
        <ecNumber evidence="7 8">2.7.1.16</ecNumber>
    </recommendedName>
</protein>
<organism evidence="13 14">
    <name type="scientific">Prolixibacter denitrificans</name>
    <dbReference type="NCBI Taxonomy" id="1541063"/>
    <lineage>
        <taxon>Bacteria</taxon>
        <taxon>Pseudomonadati</taxon>
        <taxon>Bacteroidota</taxon>
        <taxon>Bacteroidia</taxon>
        <taxon>Marinilabiliales</taxon>
        <taxon>Prolixibacteraceae</taxon>
        <taxon>Prolixibacter</taxon>
    </lineage>
</organism>
<dbReference type="GO" id="GO:0019150">
    <property type="term" value="F:D-ribulokinase activity"/>
    <property type="evidence" value="ECO:0007669"/>
    <property type="project" value="TreeGrafter"/>
</dbReference>
<keyword evidence="15" id="KW-1185">Reference proteome</keyword>
<dbReference type="AlphaFoldDB" id="A0A2P8C699"/>
<keyword evidence="2 7" id="KW-0547">Nucleotide-binding</keyword>
<dbReference type="Proteomes" id="UP000396862">
    <property type="component" value="Unassembled WGS sequence"/>
</dbReference>
<comment type="caution">
    <text evidence="13">The sequence shown here is derived from an EMBL/GenBank/DDBJ whole genome shotgun (WGS) entry which is preliminary data.</text>
</comment>
<dbReference type="GO" id="GO:0005524">
    <property type="term" value="F:ATP binding"/>
    <property type="evidence" value="ECO:0007669"/>
    <property type="project" value="UniProtKB-UniRule"/>
</dbReference>
<dbReference type="InterPro" id="IPR005929">
    <property type="entry name" value="Ribulokinase"/>
</dbReference>
<keyword evidence="3 7" id="KW-0418">Kinase</keyword>
<evidence type="ECO:0000256" key="6">
    <source>
        <dbReference type="ARBA" id="ARBA00023277"/>
    </source>
</evidence>
<evidence type="ECO:0000313" key="13">
    <source>
        <dbReference type="EMBL" id="PSK80490.1"/>
    </source>
</evidence>
<evidence type="ECO:0000259" key="11">
    <source>
        <dbReference type="Pfam" id="PF02782"/>
    </source>
</evidence>
<dbReference type="InterPro" id="IPR043129">
    <property type="entry name" value="ATPase_NBD"/>
</dbReference>
<evidence type="ECO:0000256" key="8">
    <source>
        <dbReference type="NCBIfam" id="TIGR01234"/>
    </source>
</evidence>
<dbReference type="Pfam" id="PF00370">
    <property type="entry name" value="FGGY_N"/>
    <property type="match status" value="1"/>
</dbReference>
<feature type="domain" description="Carbohydrate kinase FGGY N-terminal" evidence="10">
    <location>
        <begin position="34"/>
        <end position="310"/>
    </location>
</feature>
<dbReference type="InterPro" id="IPR000577">
    <property type="entry name" value="Carb_kinase_FGGY"/>
</dbReference>
<dbReference type="PANTHER" id="PTHR43435">
    <property type="entry name" value="RIBULOKINASE"/>
    <property type="match status" value="1"/>
</dbReference>
<name>A0A2P8C699_9BACT</name>
<dbReference type="PIRSF" id="PIRSF000538">
    <property type="entry name" value="GlpK"/>
    <property type="match status" value="1"/>
</dbReference>
<evidence type="ECO:0000313" key="15">
    <source>
        <dbReference type="Proteomes" id="UP000396862"/>
    </source>
</evidence>
<comment type="similarity">
    <text evidence="7 9">Belongs to the ribulokinase family.</text>
</comment>
<dbReference type="UniPathway" id="UPA00145">
    <property type="reaction ID" value="UER00566"/>
</dbReference>
<evidence type="ECO:0000313" key="12">
    <source>
        <dbReference type="EMBL" id="GET22732.1"/>
    </source>
</evidence>
<evidence type="ECO:0000256" key="7">
    <source>
        <dbReference type="HAMAP-Rule" id="MF_00520"/>
    </source>
</evidence>
<dbReference type="PANTHER" id="PTHR43435:SF4">
    <property type="entry name" value="FGGY CARBOHYDRATE KINASE DOMAIN-CONTAINING PROTEIN"/>
    <property type="match status" value="1"/>
</dbReference>
<evidence type="ECO:0000259" key="10">
    <source>
        <dbReference type="Pfam" id="PF00370"/>
    </source>
</evidence>
<reference evidence="12 15" key="2">
    <citation type="submission" date="2019-10" db="EMBL/GenBank/DDBJ databases">
        <title>Prolixibacter strains distinguished by the presence of nitrate reductase genes were adept at nitrate-dependent anaerobic corrosion of metallic iron and carbon steel.</title>
        <authorList>
            <person name="Iino T."/>
            <person name="Shono N."/>
            <person name="Ito K."/>
            <person name="Nakamura R."/>
            <person name="Sueoka K."/>
            <person name="Harayama S."/>
            <person name="Ohkuma M."/>
        </authorList>
    </citation>
    <scope>NUCLEOTIDE SEQUENCE [LARGE SCALE GENOMIC DNA]</scope>
    <source>
        <strain evidence="12 15">MIC1-1</strain>
    </source>
</reference>
<evidence type="ECO:0000256" key="9">
    <source>
        <dbReference type="RuleBase" id="RU003455"/>
    </source>
</evidence>
<dbReference type="CDD" id="cd07781">
    <property type="entry name" value="ASKHA_NBD_FGGY_L-RBK"/>
    <property type="match status" value="1"/>
</dbReference>
<dbReference type="InterPro" id="IPR018485">
    <property type="entry name" value="FGGY_C"/>
</dbReference>
<dbReference type="Pfam" id="PF02782">
    <property type="entry name" value="FGGY_C"/>
    <property type="match status" value="1"/>
</dbReference>
<dbReference type="GO" id="GO:0008741">
    <property type="term" value="F:ribulokinase activity"/>
    <property type="evidence" value="ECO:0007669"/>
    <property type="project" value="UniProtKB-UniRule"/>
</dbReference>
<reference evidence="13 14" key="1">
    <citation type="submission" date="2018-03" db="EMBL/GenBank/DDBJ databases">
        <title>Genomic Encyclopedia of Archaeal and Bacterial Type Strains, Phase II (KMG-II): from individual species to whole genera.</title>
        <authorList>
            <person name="Goeker M."/>
        </authorList>
    </citation>
    <scope>NUCLEOTIDE SEQUENCE [LARGE SCALE GENOMIC DNA]</scope>
    <source>
        <strain evidence="13 14">DSM 27267</strain>
    </source>
</reference>
<evidence type="ECO:0000313" key="14">
    <source>
        <dbReference type="Proteomes" id="UP000240621"/>
    </source>
</evidence>